<evidence type="ECO:0000313" key="4">
    <source>
        <dbReference type="Proteomes" id="UP000266934"/>
    </source>
</evidence>
<proteinExistence type="predicted"/>
<keyword evidence="4" id="KW-1185">Reference proteome</keyword>
<dbReference type="Proteomes" id="UP000266934">
    <property type="component" value="Chromosome"/>
</dbReference>
<reference evidence="3 4" key="1">
    <citation type="submission" date="2018-08" db="EMBL/GenBank/DDBJ databases">
        <title>Complete genome sequencing of Blastochloris tepida GI.</title>
        <authorList>
            <person name="Tsukatani Y."/>
            <person name="Mori H."/>
        </authorList>
    </citation>
    <scope>NUCLEOTIDE SEQUENCE [LARGE SCALE GENOMIC DNA]</scope>
    <source>
        <strain evidence="3 4">GI</strain>
    </source>
</reference>
<comment type="subcellular location">
    <subcellularLocation>
        <location evidence="1">Cell envelope</location>
    </subcellularLocation>
</comment>
<evidence type="ECO:0000259" key="2">
    <source>
        <dbReference type="Pfam" id="PF07940"/>
    </source>
</evidence>
<dbReference type="EMBL" id="AP018907">
    <property type="protein sequence ID" value="BBF94736.1"/>
    <property type="molecule type" value="Genomic_DNA"/>
</dbReference>
<evidence type="ECO:0000313" key="3">
    <source>
        <dbReference type="EMBL" id="BBF94736.1"/>
    </source>
</evidence>
<evidence type="ECO:0000256" key="1">
    <source>
        <dbReference type="ARBA" id="ARBA00004196"/>
    </source>
</evidence>
<dbReference type="Gene3D" id="1.50.10.100">
    <property type="entry name" value="Chondroitin AC/alginate lyase"/>
    <property type="match status" value="1"/>
</dbReference>
<dbReference type="GO" id="GO:0030313">
    <property type="term" value="C:cell envelope"/>
    <property type="evidence" value="ECO:0007669"/>
    <property type="project" value="UniProtKB-SubCell"/>
</dbReference>
<dbReference type="GO" id="GO:0016829">
    <property type="term" value="F:lyase activity"/>
    <property type="evidence" value="ECO:0007669"/>
    <property type="project" value="InterPro"/>
</dbReference>
<accession>A0A348G5A3</accession>
<dbReference type="AlphaFoldDB" id="A0A348G5A3"/>
<name>A0A348G5A3_9HYPH</name>
<dbReference type="OrthoDB" id="9787373at2"/>
<protein>
    <submittedName>
        <fullName evidence="3">Heparinase</fullName>
    </submittedName>
</protein>
<sequence length="567" mass="62099">MARARTGLFVAERLARDMRASWAASRLVRWRYGAGSLDRLVIAPQDLRTADPTNASEIYAGHFAFAGKMVAVNGRSPFEMPAPSQEWAEELMSFAWLRHLRAAGTAIAQQNARALIDEWIHVCGGYDPRSWEPTILSRRVISWLAHAPMILENADHDFYRRFLRSLLKQVRFLRKVSRDAQDGYPRLVSAIALSFAGLCMAGQGRLLKVAQRRLAHELGRQILPDGVHVSRNPGVLVELLLDLLPLRQAFAARSVPPDALMNAIDRTMPMLRFFRHRDGTLGNFNGMGATAADHLATLLAYDDARGRPIAAAPHGGYQRMEAGSTVVLMDTGPPPPIAVAGEAHAGCLSFEMSVGRHRLVVNCGVPTANRAAWRAAARATAAHSTAVLADTSSCRFLTGGFAESVCGTPIVDGPHDVRAARSERADSIMVRASHDGYAPRFGVLHQRSLRLTADGSRLDGEDVFQDAAAHIKVEDDDFAIRFHLHPAVKVSPIGAGESLLLVLPDRDSWMFAVHDLKPVLEESVYLGATDGPRRTVQIVLHGRLRTSTRIRWTFIRTDAGMAAGRPA</sequence>
<dbReference type="RefSeq" id="WP_126401797.1">
    <property type="nucleotide sequence ID" value="NZ_AP018907.1"/>
</dbReference>
<dbReference type="Gene3D" id="2.70.98.70">
    <property type="match status" value="1"/>
</dbReference>
<organism evidence="3 4">
    <name type="scientific">Blastochloris tepida</name>
    <dbReference type="NCBI Taxonomy" id="2233851"/>
    <lineage>
        <taxon>Bacteria</taxon>
        <taxon>Pseudomonadati</taxon>
        <taxon>Pseudomonadota</taxon>
        <taxon>Alphaproteobacteria</taxon>
        <taxon>Hyphomicrobiales</taxon>
        <taxon>Blastochloridaceae</taxon>
        <taxon>Blastochloris</taxon>
    </lineage>
</organism>
<dbReference type="InterPro" id="IPR008929">
    <property type="entry name" value="Chondroitin_lyas"/>
</dbReference>
<dbReference type="Pfam" id="PF07940">
    <property type="entry name" value="Hepar_II_III_C"/>
    <property type="match status" value="1"/>
</dbReference>
<dbReference type="InterPro" id="IPR012480">
    <property type="entry name" value="Hepar_II_III_C"/>
</dbReference>
<feature type="domain" description="Heparinase II/III-like C-terminal" evidence="2">
    <location>
        <begin position="305"/>
        <end position="553"/>
    </location>
</feature>
<dbReference type="KEGG" id="blag:BLTE_34210"/>
<gene>
    <name evidence="3" type="ORF">BLTE_34210</name>
</gene>